<gene>
    <name evidence="1" type="ORF">AWH48_12030</name>
</gene>
<dbReference type="InterPro" id="IPR021695">
    <property type="entry name" value="Phage_KPP10_Orf10"/>
</dbReference>
<dbReference type="AlphaFoldDB" id="A0A177KI56"/>
<organism evidence="1 2">
    <name type="scientific">Domibacillus aminovorans</name>
    <dbReference type="NCBI Taxonomy" id="29332"/>
    <lineage>
        <taxon>Bacteria</taxon>
        <taxon>Bacillati</taxon>
        <taxon>Bacillota</taxon>
        <taxon>Bacilli</taxon>
        <taxon>Bacillales</taxon>
        <taxon>Bacillaceae</taxon>
        <taxon>Domibacillus</taxon>
    </lineage>
</organism>
<evidence type="ECO:0000313" key="1">
    <source>
        <dbReference type="EMBL" id="OAH53080.1"/>
    </source>
</evidence>
<evidence type="ECO:0000313" key="2">
    <source>
        <dbReference type="Proteomes" id="UP000077271"/>
    </source>
</evidence>
<comment type="caution">
    <text evidence="1">The sequence shown here is derived from an EMBL/GenBank/DDBJ whole genome shotgun (WGS) entry which is preliminary data.</text>
</comment>
<proteinExistence type="predicted"/>
<dbReference type="EMBL" id="LQWZ01000036">
    <property type="protein sequence ID" value="OAH53080.1"/>
    <property type="molecule type" value="Genomic_DNA"/>
</dbReference>
<dbReference type="RefSeq" id="WP_063975474.1">
    <property type="nucleotide sequence ID" value="NZ_LQWZ01000036.1"/>
</dbReference>
<evidence type="ECO:0008006" key="3">
    <source>
        <dbReference type="Google" id="ProtNLM"/>
    </source>
</evidence>
<name>A0A177KI56_9BACI</name>
<dbReference type="OrthoDB" id="2601963at2"/>
<reference evidence="1 2" key="1">
    <citation type="submission" date="2016-01" db="EMBL/GenBank/DDBJ databases">
        <title>Investigation of taxonomic status of Bacillus aminovorans.</title>
        <authorList>
            <person name="Verma A."/>
            <person name="Pal Y."/>
            <person name="Krishnamurthi S."/>
        </authorList>
    </citation>
    <scope>NUCLEOTIDE SEQUENCE [LARGE SCALE GENOMIC DNA]</scope>
    <source>
        <strain evidence="1 2">DSM 4337</strain>
    </source>
</reference>
<accession>A0A177KI56</accession>
<dbReference type="Proteomes" id="UP000077271">
    <property type="component" value="Unassembled WGS sequence"/>
</dbReference>
<protein>
    <recommendedName>
        <fullName evidence="3">DUF3277 domain-containing protein</fullName>
    </recommendedName>
</protein>
<sequence>MGAYDANLCVLTLGSRIITGFEEGTMVNSEKDEDFFSEKVDAQGVPIISESNNPLGTITFTLSQTSPHVAYVEALAKNRTEFPIWNNYSGTPKEVTGGTRARIKKTAGKEYGDEASGREYEVKVFDYTSD</sequence>
<dbReference type="NCBIfam" id="NF047581">
    <property type="entry name" value="gp105_phage_fam"/>
    <property type="match status" value="1"/>
</dbReference>